<protein>
    <submittedName>
        <fullName evidence="1">Uncharacterized protein</fullName>
    </submittedName>
</protein>
<reference evidence="1" key="1">
    <citation type="journal article" date="2020" name="Stud. Mycol.">
        <title>101 Dothideomycetes genomes: a test case for predicting lifestyles and emergence of pathogens.</title>
        <authorList>
            <person name="Haridas S."/>
            <person name="Albert R."/>
            <person name="Binder M."/>
            <person name="Bloem J."/>
            <person name="Labutti K."/>
            <person name="Salamov A."/>
            <person name="Andreopoulos B."/>
            <person name="Baker S."/>
            <person name="Barry K."/>
            <person name="Bills G."/>
            <person name="Bluhm B."/>
            <person name="Cannon C."/>
            <person name="Castanera R."/>
            <person name="Culley D."/>
            <person name="Daum C."/>
            <person name="Ezra D."/>
            <person name="Gonzalez J."/>
            <person name="Henrissat B."/>
            <person name="Kuo A."/>
            <person name="Liang C."/>
            <person name="Lipzen A."/>
            <person name="Lutzoni F."/>
            <person name="Magnuson J."/>
            <person name="Mondo S."/>
            <person name="Nolan M."/>
            <person name="Ohm R."/>
            <person name="Pangilinan J."/>
            <person name="Park H.-J."/>
            <person name="Ramirez L."/>
            <person name="Alfaro M."/>
            <person name="Sun H."/>
            <person name="Tritt A."/>
            <person name="Yoshinaga Y."/>
            <person name="Zwiers L.-H."/>
            <person name="Turgeon B."/>
            <person name="Goodwin S."/>
            <person name="Spatafora J."/>
            <person name="Crous P."/>
            <person name="Grigoriev I."/>
        </authorList>
    </citation>
    <scope>NUCLEOTIDE SEQUENCE</scope>
    <source>
        <strain evidence="1">ATCC 200398</strain>
    </source>
</reference>
<dbReference type="Proteomes" id="UP000799755">
    <property type="component" value="Unassembled WGS sequence"/>
</dbReference>
<comment type="caution">
    <text evidence="1">The sequence shown here is derived from an EMBL/GenBank/DDBJ whole genome shotgun (WGS) entry which is preliminary data.</text>
</comment>
<gene>
    <name evidence="1" type="ORF">BDR25DRAFT_363235</name>
</gene>
<organism evidence="1 2">
    <name type="scientific">Lindgomyces ingoldianus</name>
    <dbReference type="NCBI Taxonomy" id="673940"/>
    <lineage>
        <taxon>Eukaryota</taxon>
        <taxon>Fungi</taxon>
        <taxon>Dikarya</taxon>
        <taxon>Ascomycota</taxon>
        <taxon>Pezizomycotina</taxon>
        <taxon>Dothideomycetes</taxon>
        <taxon>Pleosporomycetidae</taxon>
        <taxon>Pleosporales</taxon>
        <taxon>Lindgomycetaceae</taxon>
        <taxon>Lindgomyces</taxon>
    </lineage>
</organism>
<keyword evidence="2" id="KW-1185">Reference proteome</keyword>
<proteinExistence type="predicted"/>
<name>A0ACB6QA84_9PLEO</name>
<sequence length="163" mass="18581">MFVYLPKETNKVSSQPCASFPEPPKLTCTGFAVLQTLHQPTKMNKQLEHHYFKPLCKVGSGNIRQMLRRVGLTVDHDDQEVRSRHRSNPFLYIIKSSASLLSFVCCIFPTYPDICINFHHAHYFPSITTPTPKILPLYSISHLRQSEAQKTASPTYTPLPHSL</sequence>
<evidence type="ECO:0000313" key="2">
    <source>
        <dbReference type="Proteomes" id="UP000799755"/>
    </source>
</evidence>
<dbReference type="EMBL" id="MU003555">
    <property type="protein sequence ID" value="KAF2463027.1"/>
    <property type="molecule type" value="Genomic_DNA"/>
</dbReference>
<accession>A0ACB6QA84</accession>
<evidence type="ECO:0000313" key="1">
    <source>
        <dbReference type="EMBL" id="KAF2463027.1"/>
    </source>
</evidence>